<accession>A0A1G8YIV7</accession>
<proteinExistence type="predicted"/>
<protein>
    <submittedName>
        <fullName evidence="1">Uncharacterized protein</fullName>
    </submittedName>
</protein>
<gene>
    <name evidence="1" type="ORF">SAMN05216555_12517</name>
</gene>
<organism evidence="1 2">
    <name type="scientific">Arthrobacter cupressi</name>
    <dbReference type="NCBI Taxonomy" id="1045773"/>
    <lineage>
        <taxon>Bacteria</taxon>
        <taxon>Bacillati</taxon>
        <taxon>Actinomycetota</taxon>
        <taxon>Actinomycetes</taxon>
        <taxon>Micrococcales</taxon>
        <taxon>Micrococcaceae</taxon>
        <taxon>Arthrobacter</taxon>
    </lineage>
</organism>
<evidence type="ECO:0000313" key="1">
    <source>
        <dbReference type="EMBL" id="SDK02633.1"/>
    </source>
</evidence>
<dbReference type="Proteomes" id="UP000182130">
    <property type="component" value="Unassembled WGS sequence"/>
</dbReference>
<dbReference type="AlphaFoldDB" id="A0A1G8YIV7"/>
<name>A0A1G8YIV7_9MICC</name>
<evidence type="ECO:0000313" key="2">
    <source>
        <dbReference type="Proteomes" id="UP000182130"/>
    </source>
</evidence>
<sequence length="198" mass="21149">MRHFPYLCAGSARSKVTTMLSKLSPLVTALLIGGFAVAGAAPANADVIERYSLDFSTSGVVDDFCGSGLQPSFTYDQTGSGSAKTRGSELLWFHEETRVVQTFTYNGMTVTDIQPNTLAKDLKIVDNGDGTLSITVLLTGENRLIGSDGKLLAKGDGQIRRLLIFDTATGELISEEQIFGSTGTNDDFCEAILAHWGV</sequence>
<reference evidence="2" key="1">
    <citation type="submission" date="2016-10" db="EMBL/GenBank/DDBJ databases">
        <authorList>
            <person name="Varghese N."/>
            <person name="Submissions S."/>
        </authorList>
    </citation>
    <scope>NUCLEOTIDE SEQUENCE [LARGE SCALE GENOMIC DNA]</scope>
    <source>
        <strain evidence="2">CGMCC 1.10783</strain>
    </source>
</reference>
<dbReference type="EMBL" id="FNEI01000025">
    <property type="protein sequence ID" value="SDK02633.1"/>
    <property type="molecule type" value="Genomic_DNA"/>
</dbReference>
<keyword evidence="2" id="KW-1185">Reference proteome</keyword>